<dbReference type="InterPro" id="IPR002765">
    <property type="entry name" value="UPF0145_YbjQ-like"/>
</dbReference>
<dbReference type="AlphaFoldDB" id="X1CW86"/>
<feature type="non-terminal residue" evidence="1">
    <location>
        <position position="58"/>
    </location>
</feature>
<dbReference type="Gene3D" id="3.30.110.70">
    <property type="entry name" value="Hypothetical protein apc22750. Chain B"/>
    <property type="match status" value="1"/>
</dbReference>
<protein>
    <submittedName>
        <fullName evidence="1">Uncharacterized protein</fullName>
    </submittedName>
</protein>
<comment type="caution">
    <text evidence="1">The sequence shown here is derived from an EMBL/GenBank/DDBJ whole genome shotgun (WGS) entry which is preliminary data.</text>
</comment>
<sequence length="58" mass="6820">MEKIVWKVKVMSRNFMTDAISGWKNIIGGRLKAYEKMIDNTLESVSKEFYKEYPTAKD</sequence>
<dbReference type="EMBL" id="BART01039245">
    <property type="protein sequence ID" value="GAH12082.1"/>
    <property type="molecule type" value="Genomic_DNA"/>
</dbReference>
<dbReference type="Pfam" id="PF01906">
    <property type="entry name" value="YbjQ_1"/>
    <property type="match status" value="1"/>
</dbReference>
<gene>
    <name evidence="1" type="ORF">S01H4_64616</name>
</gene>
<proteinExistence type="predicted"/>
<dbReference type="SUPFAM" id="SSF117782">
    <property type="entry name" value="YbjQ-like"/>
    <property type="match status" value="1"/>
</dbReference>
<evidence type="ECO:0000313" key="1">
    <source>
        <dbReference type="EMBL" id="GAH12082.1"/>
    </source>
</evidence>
<accession>X1CW86</accession>
<name>X1CW86_9ZZZZ</name>
<organism evidence="1">
    <name type="scientific">marine sediment metagenome</name>
    <dbReference type="NCBI Taxonomy" id="412755"/>
    <lineage>
        <taxon>unclassified sequences</taxon>
        <taxon>metagenomes</taxon>
        <taxon>ecological metagenomes</taxon>
    </lineage>
</organism>
<reference evidence="1" key="1">
    <citation type="journal article" date="2014" name="Front. Microbiol.">
        <title>High frequency of phylogenetically diverse reductive dehalogenase-homologous genes in deep subseafloor sedimentary metagenomes.</title>
        <authorList>
            <person name="Kawai M."/>
            <person name="Futagami T."/>
            <person name="Toyoda A."/>
            <person name="Takaki Y."/>
            <person name="Nishi S."/>
            <person name="Hori S."/>
            <person name="Arai W."/>
            <person name="Tsubouchi T."/>
            <person name="Morono Y."/>
            <person name="Uchiyama I."/>
            <person name="Ito T."/>
            <person name="Fujiyama A."/>
            <person name="Inagaki F."/>
            <person name="Takami H."/>
        </authorList>
    </citation>
    <scope>NUCLEOTIDE SEQUENCE</scope>
    <source>
        <strain evidence="1">Expedition CK06-06</strain>
    </source>
</reference>
<dbReference type="InterPro" id="IPR035439">
    <property type="entry name" value="UPF0145_dom_sf"/>
</dbReference>